<dbReference type="EMBL" id="CM039178">
    <property type="protein sequence ID" value="KAH9684121.1"/>
    <property type="molecule type" value="Genomic_DNA"/>
</dbReference>
<dbReference type="Proteomes" id="UP000829398">
    <property type="component" value="Chromosome 9"/>
</dbReference>
<proteinExistence type="predicted"/>
<reference evidence="2" key="1">
    <citation type="journal article" date="2023" name="Hortic. Res.">
        <title>A chromosome-level phased genome enabling allele-level studies in sweet orange: a case study on citrus Huanglongbing tolerance.</title>
        <authorList>
            <person name="Wu B."/>
            <person name="Yu Q."/>
            <person name="Deng Z."/>
            <person name="Duan Y."/>
            <person name="Luo F."/>
            <person name="Gmitter F. Jr."/>
        </authorList>
    </citation>
    <scope>NUCLEOTIDE SEQUENCE [LARGE SCALE GENOMIC DNA]</scope>
    <source>
        <strain evidence="2">cv. Valencia</strain>
    </source>
</reference>
<keyword evidence="2" id="KW-1185">Reference proteome</keyword>
<evidence type="ECO:0000313" key="2">
    <source>
        <dbReference type="Proteomes" id="UP000829398"/>
    </source>
</evidence>
<name>A0ACB8IAV6_CITSI</name>
<gene>
    <name evidence="1" type="ORF">KPL71_027898</name>
</gene>
<comment type="caution">
    <text evidence="1">The sequence shown here is derived from an EMBL/GenBank/DDBJ whole genome shotgun (WGS) entry which is preliminary data.</text>
</comment>
<sequence>MTLLLGPPGCGKTTLLSALSDNLSHSLKVSGEVSYSGYRLDEFDDLHLAEMTVRETIDFFARCQGARHRAGKHTLVTKKWENKQLLKQLSSPSVQRISIFLPVCLKMNLSLLEKSFLSFLCAMSPLYGILKKKNQQDLFNIVGALFISALLFGQRVLYRERFAGMYSPWPYSFAQILTLHVVVEVPYLFIRAIIYSMLCNLLYFNHLGMLVVALSPNVQAAYILTSSSYSMLNLFFGFNIPKPWWMWVYYLFPTSWAINGMLTSRHEDLDEEISAFSESKTVSTVLDDYFGFDHDLLDVVGIVLLIFPIVFAFLFAYFIGKLNFQRR</sequence>
<organism evidence="1 2">
    <name type="scientific">Citrus sinensis</name>
    <name type="common">Sweet orange</name>
    <name type="synonym">Citrus aurantium var. sinensis</name>
    <dbReference type="NCBI Taxonomy" id="2711"/>
    <lineage>
        <taxon>Eukaryota</taxon>
        <taxon>Viridiplantae</taxon>
        <taxon>Streptophyta</taxon>
        <taxon>Embryophyta</taxon>
        <taxon>Tracheophyta</taxon>
        <taxon>Spermatophyta</taxon>
        <taxon>Magnoliopsida</taxon>
        <taxon>eudicotyledons</taxon>
        <taxon>Gunneridae</taxon>
        <taxon>Pentapetalae</taxon>
        <taxon>rosids</taxon>
        <taxon>malvids</taxon>
        <taxon>Sapindales</taxon>
        <taxon>Rutaceae</taxon>
        <taxon>Aurantioideae</taxon>
        <taxon>Citrus</taxon>
    </lineage>
</organism>
<accession>A0ACB8IAV6</accession>
<protein>
    <submittedName>
        <fullName evidence="1">Uncharacterized protein</fullName>
    </submittedName>
</protein>
<evidence type="ECO:0000313" key="1">
    <source>
        <dbReference type="EMBL" id="KAH9684121.1"/>
    </source>
</evidence>